<organism evidence="6">
    <name type="scientific">marine sediment metagenome</name>
    <dbReference type="NCBI Taxonomy" id="412755"/>
    <lineage>
        <taxon>unclassified sequences</taxon>
        <taxon>metagenomes</taxon>
        <taxon>ecological metagenomes</taxon>
    </lineage>
</organism>
<feature type="domain" description="RNA polymerase sigma-70" evidence="5">
    <location>
        <begin position="145"/>
        <end position="171"/>
    </location>
</feature>
<dbReference type="CDD" id="cd06171">
    <property type="entry name" value="Sigma70_r4"/>
    <property type="match status" value="1"/>
</dbReference>
<keyword evidence="1" id="KW-0805">Transcription regulation</keyword>
<keyword evidence="2" id="KW-0731">Sigma factor</keyword>
<dbReference type="PRINTS" id="PR00046">
    <property type="entry name" value="SIGMA70FCT"/>
</dbReference>
<dbReference type="PANTHER" id="PTHR30603">
    <property type="entry name" value="RNA POLYMERASE SIGMA FACTOR RPO"/>
    <property type="match status" value="1"/>
</dbReference>
<name>X1CIQ1_9ZZZZ</name>
<accession>X1CIQ1</accession>
<comment type="caution">
    <text evidence="6">The sequence shown here is derived from an EMBL/GenBank/DDBJ whole genome shotgun (WGS) entry which is preliminary data.</text>
</comment>
<dbReference type="GO" id="GO:0016987">
    <property type="term" value="F:sigma factor activity"/>
    <property type="evidence" value="ECO:0007669"/>
    <property type="project" value="UniProtKB-KW"/>
</dbReference>
<dbReference type="Gene3D" id="1.10.10.10">
    <property type="entry name" value="Winged helix-like DNA-binding domain superfamily/Winged helix DNA-binding domain"/>
    <property type="match status" value="2"/>
</dbReference>
<evidence type="ECO:0000256" key="1">
    <source>
        <dbReference type="ARBA" id="ARBA00023015"/>
    </source>
</evidence>
<sequence length="180" mass="21051">ATYASWWIRQSITRALANQGKLIRIPVYLTWVLSKSRKATHELRQELNREPTVEELARKMELPVKKVRMLKEIALPPDSLERPIGKEGSGQLMDMIQDMSESSGPKQVDRMIQHELIMHYVSDLHEKEATVLKLRFGLEDGIFRTLEEIGREMDLTRERIRQIEGSGIKKLREKFKDEKQ</sequence>
<reference evidence="6" key="1">
    <citation type="journal article" date="2014" name="Front. Microbiol.">
        <title>High frequency of phylogenetically diverse reductive dehalogenase-homologous genes in deep subseafloor sedimentary metagenomes.</title>
        <authorList>
            <person name="Kawai M."/>
            <person name="Futagami T."/>
            <person name="Toyoda A."/>
            <person name="Takaki Y."/>
            <person name="Nishi S."/>
            <person name="Hori S."/>
            <person name="Arai W."/>
            <person name="Tsubouchi T."/>
            <person name="Morono Y."/>
            <person name="Uchiyama I."/>
            <person name="Ito T."/>
            <person name="Fujiyama A."/>
            <person name="Inagaki F."/>
            <person name="Takami H."/>
        </authorList>
    </citation>
    <scope>NUCLEOTIDE SEQUENCE</scope>
    <source>
        <strain evidence="6">Expedition CK06-06</strain>
    </source>
</reference>
<dbReference type="SUPFAM" id="SSF88659">
    <property type="entry name" value="Sigma3 and sigma4 domains of RNA polymerase sigma factors"/>
    <property type="match status" value="2"/>
</dbReference>
<dbReference type="AlphaFoldDB" id="X1CIQ1"/>
<evidence type="ECO:0000256" key="2">
    <source>
        <dbReference type="ARBA" id="ARBA00023082"/>
    </source>
</evidence>
<dbReference type="InterPro" id="IPR036388">
    <property type="entry name" value="WH-like_DNA-bd_sf"/>
</dbReference>
<dbReference type="Pfam" id="PF04539">
    <property type="entry name" value="Sigma70_r3"/>
    <property type="match status" value="1"/>
</dbReference>
<dbReference type="InterPro" id="IPR014284">
    <property type="entry name" value="RNA_pol_sigma-70_dom"/>
</dbReference>
<dbReference type="GO" id="GO:0003677">
    <property type="term" value="F:DNA binding"/>
    <property type="evidence" value="ECO:0007669"/>
    <property type="project" value="UniProtKB-KW"/>
</dbReference>
<dbReference type="InterPro" id="IPR050239">
    <property type="entry name" value="Sigma-70_RNA_pol_init_factors"/>
</dbReference>
<dbReference type="InterPro" id="IPR007624">
    <property type="entry name" value="RNA_pol_sigma70_r3"/>
</dbReference>
<dbReference type="NCBIfam" id="TIGR02937">
    <property type="entry name" value="sigma70-ECF"/>
    <property type="match status" value="1"/>
</dbReference>
<evidence type="ECO:0000259" key="5">
    <source>
        <dbReference type="PROSITE" id="PS00716"/>
    </source>
</evidence>
<gene>
    <name evidence="6" type="ORF">S01H4_53672</name>
</gene>
<dbReference type="InterPro" id="IPR013324">
    <property type="entry name" value="RNA_pol_sigma_r3/r4-like"/>
</dbReference>
<dbReference type="InterPro" id="IPR000943">
    <property type="entry name" value="RNA_pol_sigma70"/>
</dbReference>
<evidence type="ECO:0000256" key="4">
    <source>
        <dbReference type="ARBA" id="ARBA00023163"/>
    </source>
</evidence>
<proteinExistence type="predicted"/>
<dbReference type="SUPFAM" id="SSF88946">
    <property type="entry name" value="Sigma2 domain of RNA polymerase sigma factors"/>
    <property type="match status" value="1"/>
</dbReference>
<dbReference type="Gene3D" id="1.10.601.10">
    <property type="entry name" value="RNA Polymerase Primary Sigma Factor"/>
    <property type="match status" value="1"/>
</dbReference>
<dbReference type="Pfam" id="PF04545">
    <property type="entry name" value="Sigma70_r4"/>
    <property type="match status" value="1"/>
</dbReference>
<dbReference type="InterPro" id="IPR007630">
    <property type="entry name" value="RNA_pol_sigma70_r4"/>
</dbReference>
<evidence type="ECO:0000313" key="6">
    <source>
        <dbReference type="EMBL" id="GAH07537.1"/>
    </source>
</evidence>
<dbReference type="InterPro" id="IPR013325">
    <property type="entry name" value="RNA_pol_sigma_r2"/>
</dbReference>
<dbReference type="GO" id="GO:0006352">
    <property type="term" value="P:DNA-templated transcription initiation"/>
    <property type="evidence" value="ECO:0007669"/>
    <property type="project" value="InterPro"/>
</dbReference>
<evidence type="ECO:0000256" key="3">
    <source>
        <dbReference type="ARBA" id="ARBA00023125"/>
    </source>
</evidence>
<dbReference type="EMBL" id="BART01030811">
    <property type="protein sequence ID" value="GAH07537.1"/>
    <property type="molecule type" value="Genomic_DNA"/>
</dbReference>
<dbReference type="PROSITE" id="PS00716">
    <property type="entry name" value="SIGMA70_2"/>
    <property type="match status" value="1"/>
</dbReference>
<dbReference type="PANTHER" id="PTHR30603:SF60">
    <property type="entry name" value="RNA POLYMERASE SIGMA FACTOR RPOD"/>
    <property type="match status" value="1"/>
</dbReference>
<keyword evidence="4" id="KW-0804">Transcription</keyword>
<keyword evidence="3" id="KW-0238">DNA-binding</keyword>
<feature type="non-terminal residue" evidence="6">
    <location>
        <position position="1"/>
    </location>
</feature>
<protein>
    <recommendedName>
        <fullName evidence="5">RNA polymerase sigma-70 domain-containing protein</fullName>
    </recommendedName>
</protein>